<dbReference type="AlphaFoldDB" id="A0A7W7FSZ6"/>
<comment type="caution">
    <text evidence="1">The sequence shown here is derived from an EMBL/GenBank/DDBJ whole genome shotgun (WGS) entry which is preliminary data.</text>
</comment>
<reference evidence="1 2" key="1">
    <citation type="submission" date="2020-08" db="EMBL/GenBank/DDBJ databases">
        <title>Sequencing the genomes of 1000 actinobacteria strains.</title>
        <authorList>
            <person name="Klenk H.-P."/>
        </authorList>
    </citation>
    <scope>NUCLEOTIDE SEQUENCE [LARGE SCALE GENOMIC DNA]</scope>
    <source>
        <strain evidence="1 2">DSM 44230</strain>
    </source>
</reference>
<name>A0A7W7FSZ6_9PSEU</name>
<dbReference type="Proteomes" id="UP000533598">
    <property type="component" value="Unassembled WGS sequence"/>
</dbReference>
<dbReference type="RefSeq" id="WP_185001802.1">
    <property type="nucleotide sequence ID" value="NZ_BAAAUI010000022.1"/>
</dbReference>
<protein>
    <submittedName>
        <fullName evidence="1">Uncharacterized protein</fullName>
    </submittedName>
</protein>
<evidence type="ECO:0000313" key="1">
    <source>
        <dbReference type="EMBL" id="MBB4675908.1"/>
    </source>
</evidence>
<accession>A0A7W7FSZ6</accession>
<dbReference type="InterPro" id="IPR045920">
    <property type="entry name" value="DUF6339"/>
</dbReference>
<dbReference type="EMBL" id="JACHMH010000001">
    <property type="protein sequence ID" value="MBB4675908.1"/>
    <property type="molecule type" value="Genomic_DNA"/>
</dbReference>
<keyword evidence="2" id="KW-1185">Reference proteome</keyword>
<evidence type="ECO:0000313" key="2">
    <source>
        <dbReference type="Proteomes" id="UP000533598"/>
    </source>
</evidence>
<proteinExistence type="predicted"/>
<gene>
    <name evidence="1" type="ORF">HNR67_002026</name>
</gene>
<dbReference type="Pfam" id="PF19866">
    <property type="entry name" value="DUF6339"/>
    <property type="match status" value="1"/>
</dbReference>
<organism evidence="1 2">
    <name type="scientific">Crossiella cryophila</name>
    <dbReference type="NCBI Taxonomy" id="43355"/>
    <lineage>
        <taxon>Bacteria</taxon>
        <taxon>Bacillati</taxon>
        <taxon>Actinomycetota</taxon>
        <taxon>Actinomycetes</taxon>
        <taxon>Pseudonocardiales</taxon>
        <taxon>Pseudonocardiaceae</taxon>
        <taxon>Crossiella</taxon>
    </lineage>
</organism>
<sequence length="293" mass="32580">MSRNTPAIPSGLGLLSDAAVTKYLSRGMQAGQEKPPRGALAKMSVALPETEERWHVEPVRRLLDEAMNRFDGDPPLADRWLAPRLHATLRMTRAEAADSRRWNFLSMIVAPDYVVWRHRRREIAQVARFVGPHYTQAFSRLWWAAELFRSGEDYRPVEVACRIQDVLNTTMRLDVIDHRPTAAAIIQLLQRLEDSGVSGLGDRANTLSSAVNAAGSTLVYDVLAPDEPADEDALADWITAGALAPAVPWDRLPDGPDDGAVSQHAVDALLPLFERLLAEAPLRQRQRAVEEDE</sequence>